<keyword evidence="5 12" id="KW-0436">Ligase</keyword>
<evidence type="ECO:0000256" key="1">
    <source>
        <dbReference type="ARBA" id="ARBA00004496"/>
    </source>
</evidence>
<evidence type="ECO:0000313" key="14">
    <source>
        <dbReference type="EMBL" id="NEN23872.1"/>
    </source>
</evidence>
<feature type="binding site" evidence="12">
    <location>
        <position position="226"/>
    </location>
    <ligand>
        <name>Zn(2+)</name>
        <dbReference type="ChEBI" id="CHEBI:29105"/>
    </ligand>
</feature>
<comment type="caution">
    <text evidence="14">The sequence shown here is derived from an EMBL/GenBank/DDBJ whole genome shotgun (WGS) entry which is preliminary data.</text>
</comment>
<dbReference type="SUPFAM" id="SSF47323">
    <property type="entry name" value="Anticodon-binding domain of a subclass of class I aminoacyl-tRNA synthetases"/>
    <property type="match status" value="1"/>
</dbReference>
<dbReference type="RefSeq" id="WP_163285264.1">
    <property type="nucleotide sequence ID" value="NZ_JAAGVY010000016.1"/>
</dbReference>
<organism evidence="14 15">
    <name type="scientific">Cryomorpha ignava</name>
    <dbReference type="NCBI Taxonomy" id="101383"/>
    <lineage>
        <taxon>Bacteria</taxon>
        <taxon>Pseudomonadati</taxon>
        <taxon>Bacteroidota</taxon>
        <taxon>Flavobacteriia</taxon>
        <taxon>Flavobacteriales</taxon>
        <taxon>Cryomorphaceae</taxon>
        <taxon>Cryomorpha</taxon>
    </lineage>
</organism>
<dbReference type="Pfam" id="PF01406">
    <property type="entry name" value="tRNA-synt_1e"/>
    <property type="match status" value="1"/>
</dbReference>
<evidence type="ECO:0000256" key="6">
    <source>
        <dbReference type="ARBA" id="ARBA00022723"/>
    </source>
</evidence>
<evidence type="ECO:0000256" key="10">
    <source>
        <dbReference type="ARBA" id="ARBA00022917"/>
    </source>
</evidence>
<dbReference type="SUPFAM" id="SSF52374">
    <property type="entry name" value="Nucleotidylyl transferase"/>
    <property type="match status" value="1"/>
</dbReference>
<name>A0A7K3WSL8_9FLAO</name>
<feature type="short sequence motif" description="'KMSKS' region" evidence="12">
    <location>
        <begin position="283"/>
        <end position="287"/>
    </location>
</feature>
<sequence>MSSTLFITNTLSRKKEEFKPLNPPHVGLYVCGPTVYSDVHLGNVRSFLSFDIVFRYLSYLGYKVRYVRNITDVGHLVNDADEGEDKIAKKARLEELEPMEIVQKYTNGFHDVMRIFNILPPSIEPTATGHLIEQMEMVKRIIAAGYGYEVDGSVYFDVRKYNEDHNYGELSGRNIDDLLSNTRALDGQDQKLDPLDFAIWKKAEQGHIMFWPSPWGEGFPGWHLECSAMSTKYLGNEFDIHGGGMDLKFPHHECEIAQNIGANGKNGPRIWMHGNMLTVQGRKMAKSEGNGFTPEELITGNHKLLDQGYSPMTVRFFMLQSHYGSTLDFSNDALRGAEKGYKRLMDGYETLQSLTPSGESTIDVAALKEACIDAMNDDFSTPILISKLFDGVKTINLIKTGAEKASEGDLKELKELFHDFIFDVLGFRKEDEQSGAGSDLTASLIELAISLRKAAKLNKDFTTADQIREELTKIGVTLKDNPDGTDFIIG</sequence>
<feature type="binding site" evidence="12">
    <location>
        <position position="286"/>
    </location>
    <ligand>
        <name>ATP</name>
        <dbReference type="ChEBI" id="CHEBI:30616"/>
    </ligand>
</feature>
<dbReference type="InterPro" id="IPR024909">
    <property type="entry name" value="Cys-tRNA/MSH_ligase"/>
</dbReference>
<keyword evidence="8 12" id="KW-0862">Zinc</keyword>
<dbReference type="Gene3D" id="1.20.120.1910">
    <property type="entry name" value="Cysteine-tRNA ligase, C-terminal anti-codon recognition domain"/>
    <property type="match status" value="1"/>
</dbReference>
<dbReference type="PANTHER" id="PTHR10890">
    <property type="entry name" value="CYSTEINYL-TRNA SYNTHETASE"/>
    <property type="match status" value="1"/>
</dbReference>
<comment type="cofactor">
    <cofactor evidence="12">
        <name>Zn(2+)</name>
        <dbReference type="ChEBI" id="CHEBI:29105"/>
    </cofactor>
    <text evidence="12">Binds 1 zinc ion per subunit.</text>
</comment>
<feature type="short sequence motif" description="'HIGH' region" evidence="12">
    <location>
        <begin position="33"/>
        <end position="43"/>
    </location>
</feature>
<feature type="binding site" evidence="12">
    <location>
        <position position="31"/>
    </location>
    <ligand>
        <name>Zn(2+)</name>
        <dbReference type="ChEBI" id="CHEBI:29105"/>
    </ligand>
</feature>
<keyword evidence="10 12" id="KW-0648">Protein biosynthesis</keyword>
<dbReference type="GO" id="GO:0004817">
    <property type="term" value="F:cysteine-tRNA ligase activity"/>
    <property type="evidence" value="ECO:0007669"/>
    <property type="project" value="UniProtKB-UniRule"/>
</dbReference>
<dbReference type="PANTHER" id="PTHR10890:SF3">
    <property type="entry name" value="CYSTEINE--TRNA LIGASE, CYTOPLASMIC"/>
    <property type="match status" value="1"/>
</dbReference>
<evidence type="ECO:0000256" key="5">
    <source>
        <dbReference type="ARBA" id="ARBA00022598"/>
    </source>
</evidence>
<protein>
    <recommendedName>
        <fullName evidence="12">Cysteine--tRNA ligase</fullName>
        <ecNumber evidence="12">6.1.1.16</ecNumber>
    </recommendedName>
    <alternativeName>
        <fullName evidence="12">Cysteinyl-tRNA synthetase</fullName>
        <shortName evidence="12">CysRS</shortName>
    </alternativeName>
</protein>
<dbReference type="GO" id="GO:0006423">
    <property type="term" value="P:cysteinyl-tRNA aminoacylation"/>
    <property type="evidence" value="ECO:0007669"/>
    <property type="project" value="UniProtKB-UniRule"/>
</dbReference>
<reference evidence="14 15" key="1">
    <citation type="submission" date="2020-02" db="EMBL/GenBank/DDBJ databases">
        <title>Out from the shadows clarifying the taxonomy of the family Cryomorphaceae and related taxa by utilizing the GTDB taxonomic framework.</title>
        <authorList>
            <person name="Bowman J.P."/>
        </authorList>
    </citation>
    <scope>NUCLEOTIDE SEQUENCE [LARGE SCALE GENOMIC DNA]</scope>
    <source>
        <strain evidence="14 15">QSSC 1-22</strain>
    </source>
</reference>
<gene>
    <name evidence="12" type="primary">cysS</name>
    <name evidence="14" type="ORF">G3O08_10205</name>
</gene>
<evidence type="ECO:0000313" key="15">
    <source>
        <dbReference type="Proteomes" id="UP000486602"/>
    </source>
</evidence>
<keyword evidence="7 12" id="KW-0547">Nucleotide-binding</keyword>
<dbReference type="Gene3D" id="3.40.50.620">
    <property type="entry name" value="HUPs"/>
    <property type="match status" value="1"/>
</dbReference>
<comment type="similarity">
    <text evidence="2 12">Belongs to the class-I aminoacyl-tRNA synthetase family.</text>
</comment>
<proteinExistence type="inferred from homology"/>
<accession>A0A7K3WSL8</accession>
<dbReference type="InterPro" id="IPR032678">
    <property type="entry name" value="tRNA-synt_1_cat_dom"/>
</dbReference>
<keyword evidence="4 12" id="KW-0963">Cytoplasm</keyword>
<dbReference type="InterPro" id="IPR015273">
    <property type="entry name" value="Cys-tRNA-synt_Ia_DALR"/>
</dbReference>
<evidence type="ECO:0000256" key="9">
    <source>
        <dbReference type="ARBA" id="ARBA00022840"/>
    </source>
</evidence>
<evidence type="ECO:0000259" key="13">
    <source>
        <dbReference type="SMART" id="SM00840"/>
    </source>
</evidence>
<keyword evidence="9 12" id="KW-0067">ATP-binding</keyword>
<keyword evidence="6 12" id="KW-0479">Metal-binding</keyword>
<evidence type="ECO:0000256" key="3">
    <source>
        <dbReference type="ARBA" id="ARBA00011245"/>
    </source>
</evidence>
<dbReference type="InterPro" id="IPR009080">
    <property type="entry name" value="tRNAsynth_Ia_anticodon-bd"/>
</dbReference>
<feature type="domain" description="Cysteinyl-tRNA synthetase class Ia DALR" evidence="13">
    <location>
        <begin position="370"/>
        <end position="435"/>
    </location>
</feature>
<dbReference type="PRINTS" id="PR00983">
    <property type="entry name" value="TRNASYNTHCYS"/>
</dbReference>
<evidence type="ECO:0000256" key="2">
    <source>
        <dbReference type="ARBA" id="ARBA00005594"/>
    </source>
</evidence>
<evidence type="ECO:0000256" key="7">
    <source>
        <dbReference type="ARBA" id="ARBA00022741"/>
    </source>
</evidence>
<evidence type="ECO:0000256" key="12">
    <source>
        <dbReference type="HAMAP-Rule" id="MF_00041"/>
    </source>
</evidence>
<dbReference type="SMART" id="SM00840">
    <property type="entry name" value="DALR_2"/>
    <property type="match status" value="1"/>
</dbReference>
<comment type="subunit">
    <text evidence="3 12">Monomer.</text>
</comment>
<keyword evidence="11 12" id="KW-0030">Aminoacyl-tRNA synthetase</keyword>
<dbReference type="GO" id="GO:0005524">
    <property type="term" value="F:ATP binding"/>
    <property type="evidence" value="ECO:0007669"/>
    <property type="project" value="UniProtKB-UniRule"/>
</dbReference>
<dbReference type="InterPro" id="IPR014729">
    <property type="entry name" value="Rossmann-like_a/b/a_fold"/>
</dbReference>
<dbReference type="HAMAP" id="MF_00041">
    <property type="entry name" value="Cys_tRNA_synth"/>
    <property type="match status" value="1"/>
</dbReference>
<dbReference type="GO" id="GO:0008270">
    <property type="term" value="F:zinc ion binding"/>
    <property type="evidence" value="ECO:0007669"/>
    <property type="project" value="UniProtKB-UniRule"/>
</dbReference>
<keyword evidence="15" id="KW-1185">Reference proteome</keyword>
<evidence type="ECO:0000256" key="11">
    <source>
        <dbReference type="ARBA" id="ARBA00023146"/>
    </source>
</evidence>
<feature type="binding site" evidence="12">
    <location>
        <position position="255"/>
    </location>
    <ligand>
        <name>Zn(2+)</name>
        <dbReference type="ChEBI" id="CHEBI:29105"/>
    </ligand>
</feature>
<evidence type="ECO:0000256" key="8">
    <source>
        <dbReference type="ARBA" id="ARBA00022833"/>
    </source>
</evidence>
<dbReference type="AlphaFoldDB" id="A0A7K3WSL8"/>
<dbReference type="EMBL" id="JAAGVY010000016">
    <property type="protein sequence ID" value="NEN23872.1"/>
    <property type="molecule type" value="Genomic_DNA"/>
</dbReference>
<feature type="binding site" evidence="12">
    <location>
        <position position="251"/>
    </location>
    <ligand>
        <name>Zn(2+)</name>
        <dbReference type="ChEBI" id="CHEBI:29105"/>
    </ligand>
</feature>
<dbReference type="GO" id="GO:0005829">
    <property type="term" value="C:cytosol"/>
    <property type="evidence" value="ECO:0007669"/>
    <property type="project" value="TreeGrafter"/>
</dbReference>
<dbReference type="Proteomes" id="UP000486602">
    <property type="component" value="Unassembled WGS sequence"/>
</dbReference>
<evidence type="ECO:0000256" key="4">
    <source>
        <dbReference type="ARBA" id="ARBA00022490"/>
    </source>
</evidence>
<comment type="catalytic activity">
    <reaction evidence="12">
        <text>tRNA(Cys) + L-cysteine + ATP = L-cysteinyl-tRNA(Cys) + AMP + diphosphate</text>
        <dbReference type="Rhea" id="RHEA:17773"/>
        <dbReference type="Rhea" id="RHEA-COMP:9661"/>
        <dbReference type="Rhea" id="RHEA-COMP:9679"/>
        <dbReference type="ChEBI" id="CHEBI:30616"/>
        <dbReference type="ChEBI" id="CHEBI:33019"/>
        <dbReference type="ChEBI" id="CHEBI:35235"/>
        <dbReference type="ChEBI" id="CHEBI:78442"/>
        <dbReference type="ChEBI" id="CHEBI:78517"/>
        <dbReference type="ChEBI" id="CHEBI:456215"/>
        <dbReference type="EC" id="6.1.1.16"/>
    </reaction>
</comment>
<dbReference type="InterPro" id="IPR015803">
    <property type="entry name" value="Cys-tRNA-ligase"/>
</dbReference>
<comment type="subcellular location">
    <subcellularLocation>
        <location evidence="1 12">Cytoplasm</location>
    </subcellularLocation>
</comment>
<dbReference type="NCBIfam" id="TIGR00435">
    <property type="entry name" value="cysS"/>
    <property type="match status" value="1"/>
</dbReference>
<dbReference type="EC" id="6.1.1.16" evidence="12"/>
<dbReference type="Pfam" id="PF09190">
    <property type="entry name" value="DALR_2"/>
    <property type="match status" value="1"/>
</dbReference>
<dbReference type="CDD" id="cd00672">
    <property type="entry name" value="CysRS_core"/>
    <property type="match status" value="1"/>
</dbReference>